<evidence type="ECO:0000259" key="12">
    <source>
        <dbReference type="Pfam" id="PF00465"/>
    </source>
</evidence>
<dbReference type="PANTHER" id="PTHR43616:SF5">
    <property type="entry name" value="GLYCEROL DEHYDROGENASE 1"/>
    <property type="match status" value="1"/>
</dbReference>
<organism evidence="13 14">
    <name type="scientific">Telmatospirillum siberiense</name>
    <dbReference type="NCBI Taxonomy" id="382514"/>
    <lineage>
        <taxon>Bacteria</taxon>
        <taxon>Pseudomonadati</taxon>
        <taxon>Pseudomonadota</taxon>
        <taxon>Alphaproteobacteria</taxon>
        <taxon>Rhodospirillales</taxon>
        <taxon>Rhodospirillaceae</taxon>
        <taxon>Telmatospirillum</taxon>
    </lineage>
</organism>
<dbReference type="SUPFAM" id="SSF56796">
    <property type="entry name" value="Dehydroquinate synthase-like"/>
    <property type="match status" value="1"/>
</dbReference>
<dbReference type="OrthoDB" id="5198708at2"/>
<feature type="domain" description="Alcohol dehydrogenase iron-type/glycerol dehydrogenase GldA" evidence="12">
    <location>
        <begin position="8"/>
        <end position="151"/>
    </location>
</feature>
<evidence type="ECO:0000256" key="11">
    <source>
        <dbReference type="PIRSR" id="PIRSR000112-3"/>
    </source>
</evidence>
<keyword evidence="4 11" id="KW-0520">NAD</keyword>
<dbReference type="Gene3D" id="1.20.1090.10">
    <property type="entry name" value="Dehydroquinate synthase-like - alpha domain"/>
    <property type="match status" value="1"/>
</dbReference>
<dbReference type="EMBL" id="PIUM01000001">
    <property type="protein sequence ID" value="PKU26355.1"/>
    <property type="molecule type" value="Genomic_DNA"/>
</dbReference>
<proteinExistence type="inferred from homology"/>
<dbReference type="Proteomes" id="UP000233293">
    <property type="component" value="Unassembled WGS sequence"/>
</dbReference>
<protein>
    <recommendedName>
        <fullName evidence="7">Glycerol dehydrogenase</fullName>
        <ecNumber evidence="6">1.1.1.6</ecNumber>
    </recommendedName>
</protein>
<dbReference type="AlphaFoldDB" id="A0A2N3Q118"/>
<feature type="binding site" evidence="11">
    <location>
        <position position="122"/>
    </location>
    <ligand>
        <name>NAD(+)</name>
        <dbReference type="ChEBI" id="CHEBI:57540"/>
    </ligand>
</feature>
<dbReference type="GO" id="GO:0005829">
    <property type="term" value="C:cytosol"/>
    <property type="evidence" value="ECO:0007669"/>
    <property type="project" value="TreeGrafter"/>
</dbReference>
<evidence type="ECO:0000256" key="6">
    <source>
        <dbReference type="ARBA" id="ARBA00039147"/>
    </source>
</evidence>
<dbReference type="InterPro" id="IPR016205">
    <property type="entry name" value="Glycerol_DH"/>
</dbReference>
<dbReference type="Pfam" id="PF00465">
    <property type="entry name" value="Fe-ADH"/>
    <property type="match status" value="1"/>
</dbReference>
<accession>A0A2N3Q118</accession>
<gene>
    <name evidence="13" type="primary">gldA</name>
    <name evidence="13" type="ORF">CWS72_00435</name>
</gene>
<evidence type="ECO:0000256" key="7">
    <source>
        <dbReference type="ARBA" id="ARBA00040132"/>
    </source>
</evidence>
<dbReference type="GO" id="GO:0046872">
    <property type="term" value="F:metal ion binding"/>
    <property type="evidence" value="ECO:0007669"/>
    <property type="project" value="UniProtKB-KW"/>
</dbReference>
<evidence type="ECO:0000256" key="9">
    <source>
        <dbReference type="PIRSR" id="PIRSR000112-1"/>
    </source>
</evidence>
<dbReference type="PANTHER" id="PTHR43616">
    <property type="entry name" value="GLYCEROL DEHYDROGENASE"/>
    <property type="match status" value="1"/>
</dbReference>
<keyword evidence="14" id="KW-1185">Reference proteome</keyword>
<feature type="binding site" evidence="9">
    <location>
        <position position="168"/>
    </location>
    <ligand>
        <name>glycerol</name>
        <dbReference type="ChEBI" id="CHEBI:17754"/>
    </ligand>
</feature>
<comment type="cofactor">
    <cofactor evidence="9">
        <name>Zn(2+)</name>
        <dbReference type="ChEBI" id="CHEBI:29105"/>
    </cofactor>
    <text evidence="9">Binds 1 zinc ion per subunit.</text>
</comment>
<evidence type="ECO:0000256" key="1">
    <source>
        <dbReference type="ARBA" id="ARBA00007358"/>
    </source>
</evidence>
<evidence type="ECO:0000256" key="5">
    <source>
        <dbReference type="ARBA" id="ARBA00037918"/>
    </source>
</evidence>
<dbReference type="GO" id="GO:0008888">
    <property type="term" value="F:glycerol dehydrogenase (NAD+) activity"/>
    <property type="evidence" value="ECO:0007669"/>
    <property type="project" value="UniProtKB-EC"/>
</dbReference>
<evidence type="ECO:0000313" key="14">
    <source>
        <dbReference type="Proteomes" id="UP000233293"/>
    </source>
</evidence>
<feature type="binding site" evidence="9">
    <location>
        <position position="268"/>
    </location>
    <ligand>
        <name>glycerol</name>
        <dbReference type="ChEBI" id="CHEBI:17754"/>
    </ligand>
</feature>
<keyword evidence="3 13" id="KW-0560">Oxidoreductase</keyword>
<dbReference type="Gene3D" id="3.40.50.1970">
    <property type="match status" value="1"/>
</dbReference>
<feature type="binding site" evidence="9">
    <location>
        <position position="251"/>
    </location>
    <ligand>
        <name>glycerol</name>
        <dbReference type="ChEBI" id="CHEBI:17754"/>
    </ligand>
</feature>
<dbReference type="EC" id="1.1.1.6" evidence="6"/>
<dbReference type="PROSITE" id="PS00060">
    <property type="entry name" value="ADH_IRON_2"/>
    <property type="match status" value="1"/>
</dbReference>
<evidence type="ECO:0000256" key="3">
    <source>
        <dbReference type="ARBA" id="ARBA00023002"/>
    </source>
</evidence>
<feature type="binding site" evidence="11">
    <location>
        <position position="124"/>
    </location>
    <ligand>
        <name>NAD(+)</name>
        <dbReference type="ChEBI" id="CHEBI:57540"/>
    </ligand>
</feature>
<reference evidence="14" key="1">
    <citation type="submission" date="2017-12" db="EMBL/GenBank/DDBJ databases">
        <title>Draft genome sequence of Telmatospirillum siberiense 26-4b1T, an acidotolerant peatland alphaproteobacterium potentially involved in sulfur cycling.</title>
        <authorList>
            <person name="Hausmann B."/>
            <person name="Pjevac P."/>
            <person name="Schreck K."/>
            <person name="Herbold C.W."/>
            <person name="Daims H."/>
            <person name="Wagner M."/>
            <person name="Pester M."/>
            <person name="Loy A."/>
        </authorList>
    </citation>
    <scope>NUCLEOTIDE SEQUENCE [LARGE SCALE GENOMIC DNA]</scope>
    <source>
        <strain evidence="14">26-4b1</strain>
    </source>
</reference>
<evidence type="ECO:0000256" key="8">
    <source>
        <dbReference type="ARBA" id="ARBA00049006"/>
    </source>
</evidence>
<dbReference type="NCBIfam" id="NF006941">
    <property type="entry name" value="PRK09423.1"/>
    <property type="match status" value="1"/>
</dbReference>
<dbReference type="InterPro" id="IPR018211">
    <property type="entry name" value="ADH_Fe_CS"/>
</dbReference>
<name>A0A2N3Q118_9PROT</name>
<keyword evidence="2 9" id="KW-0479">Metal-binding</keyword>
<evidence type="ECO:0000256" key="10">
    <source>
        <dbReference type="PIRSR" id="PIRSR000112-2"/>
    </source>
</evidence>
<sequence>MITTSIFPGRYVQGAGALKFLAQEVGRLGSRALAIVSGSSLSVVTDYLRSASEASFAIERFGGECCDLEIERGSACAKTEHCQVIVGVGGGKCVDTAKAIAHGLGLPVVIVPTIASTDAPCSALAVIYTQQGAFSRYLVLPRNPDVVLVDTALIARAPVRFLVSGMGDALSTWFEAEDCQIRQAANMTGRPGSVTAYGLARLCYDTLLRYGVVAKRAAEQGVVTPALEHIVETNTLLSGLGFESGGLSGAHAIHNGLTVLEETHAYWHGEKVAIGTLALLFLTDRAPAVITQVFDFCEAVGLPITLAQIGLGKVTDEQLLLVGKAACADGETIHNVPCEVSAELVVAALKSADAEGRARLARRIPAGRPLAA</sequence>
<feature type="binding site" evidence="11">
    <location>
        <begin position="91"/>
        <end position="95"/>
    </location>
    <ligand>
        <name>NAD(+)</name>
        <dbReference type="ChEBI" id="CHEBI:57540"/>
    </ligand>
</feature>
<dbReference type="PIRSF" id="PIRSF000112">
    <property type="entry name" value="Glycerol_dehydrogenase"/>
    <property type="match status" value="1"/>
</dbReference>
<dbReference type="CDD" id="cd08170">
    <property type="entry name" value="GlyDH"/>
    <property type="match status" value="1"/>
</dbReference>
<comment type="caution">
    <text evidence="13">The sequence shown here is derived from an EMBL/GenBank/DDBJ whole genome shotgun (WGS) entry which is preliminary data.</text>
</comment>
<feature type="binding site" evidence="10">
    <location>
        <position position="118"/>
    </location>
    <ligand>
        <name>glycerol</name>
        <dbReference type="ChEBI" id="CHEBI:17754"/>
    </ligand>
</feature>
<comment type="pathway">
    <text evidence="5">Polyol metabolism; glycerol fermentation; glycerone phosphate from glycerol (oxidative route): step 1/2.</text>
</comment>
<feature type="binding site" evidence="11">
    <location>
        <position position="128"/>
    </location>
    <ligand>
        <name>NAD(+)</name>
        <dbReference type="ChEBI" id="CHEBI:57540"/>
    </ligand>
</feature>
<evidence type="ECO:0000313" key="13">
    <source>
        <dbReference type="EMBL" id="PKU26355.1"/>
    </source>
</evidence>
<feature type="binding site" evidence="11">
    <location>
        <begin position="113"/>
        <end position="116"/>
    </location>
    <ligand>
        <name>NAD(+)</name>
        <dbReference type="ChEBI" id="CHEBI:57540"/>
    </ligand>
</feature>
<comment type="similarity">
    <text evidence="1">Belongs to the iron-containing alcohol dehydrogenase family.</text>
</comment>
<dbReference type="RefSeq" id="WP_101248585.1">
    <property type="nucleotide sequence ID" value="NZ_PIUM01000001.1"/>
</dbReference>
<comment type="catalytic activity">
    <reaction evidence="8">
        <text>glycerol + NAD(+) = dihydroxyacetone + NADH + H(+)</text>
        <dbReference type="Rhea" id="RHEA:13769"/>
        <dbReference type="ChEBI" id="CHEBI:15378"/>
        <dbReference type="ChEBI" id="CHEBI:16016"/>
        <dbReference type="ChEBI" id="CHEBI:17754"/>
        <dbReference type="ChEBI" id="CHEBI:57540"/>
        <dbReference type="ChEBI" id="CHEBI:57945"/>
        <dbReference type="EC" id="1.1.1.6"/>
    </reaction>
</comment>
<evidence type="ECO:0000256" key="2">
    <source>
        <dbReference type="ARBA" id="ARBA00022723"/>
    </source>
</evidence>
<evidence type="ECO:0000256" key="4">
    <source>
        <dbReference type="ARBA" id="ARBA00023027"/>
    </source>
</evidence>
<dbReference type="InterPro" id="IPR001670">
    <property type="entry name" value="ADH_Fe/GldA"/>
</dbReference>
<dbReference type="PROSITE" id="PS00913">
    <property type="entry name" value="ADH_IRON_1"/>
    <property type="match status" value="1"/>
</dbReference>
<keyword evidence="9" id="KW-0862">Zinc</keyword>